<dbReference type="Pfam" id="PF02653">
    <property type="entry name" value="BPD_transp_2"/>
    <property type="match status" value="1"/>
</dbReference>
<accession>A0A645DHE9</accession>
<dbReference type="EMBL" id="VSSQ01036427">
    <property type="protein sequence ID" value="MPM88910.1"/>
    <property type="molecule type" value="Genomic_DNA"/>
</dbReference>
<keyword evidence="5 6" id="KW-0472">Membrane</keyword>
<name>A0A645DHE9_9ZZZZ</name>
<feature type="transmembrane region" description="Helical" evidence="6">
    <location>
        <begin position="149"/>
        <end position="167"/>
    </location>
</feature>
<feature type="transmembrane region" description="Helical" evidence="6">
    <location>
        <begin position="53"/>
        <end position="75"/>
    </location>
</feature>
<dbReference type="InterPro" id="IPR043428">
    <property type="entry name" value="LivM-like"/>
</dbReference>
<protein>
    <recommendedName>
        <fullName evidence="8">High-affinity branched-chain amino acid transport system permease protein LivH</fullName>
    </recommendedName>
</protein>
<evidence type="ECO:0000256" key="4">
    <source>
        <dbReference type="ARBA" id="ARBA00022989"/>
    </source>
</evidence>
<dbReference type="GO" id="GO:0005886">
    <property type="term" value="C:plasma membrane"/>
    <property type="evidence" value="ECO:0007669"/>
    <property type="project" value="UniProtKB-SubCell"/>
</dbReference>
<comment type="subcellular location">
    <subcellularLocation>
        <location evidence="1">Cell membrane</location>
        <topology evidence="1">Multi-pass membrane protein</topology>
    </subcellularLocation>
</comment>
<gene>
    <name evidence="7" type="ORF">SDC9_136014</name>
</gene>
<keyword evidence="4 6" id="KW-1133">Transmembrane helix</keyword>
<keyword evidence="2" id="KW-1003">Cell membrane</keyword>
<evidence type="ECO:0008006" key="8">
    <source>
        <dbReference type="Google" id="ProtNLM"/>
    </source>
</evidence>
<proteinExistence type="predicted"/>
<dbReference type="GO" id="GO:0015658">
    <property type="term" value="F:branched-chain amino acid transmembrane transporter activity"/>
    <property type="evidence" value="ECO:0007669"/>
    <property type="project" value="InterPro"/>
</dbReference>
<evidence type="ECO:0000256" key="3">
    <source>
        <dbReference type="ARBA" id="ARBA00022692"/>
    </source>
</evidence>
<evidence type="ECO:0000313" key="7">
    <source>
        <dbReference type="EMBL" id="MPM88910.1"/>
    </source>
</evidence>
<keyword evidence="3 6" id="KW-0812">Transmembrane</keyword>
<evidence type="ECO:0000256" key="2">
    <source>
        <dbReference type="ARBA" id="ARBA00022475"/>
    </source>
</evidence>
<dbReference type="PANTHER" id="PTHR30482">
    <property type="entry name" value="HIGH-AFFINITY BRANCHED-CHAIN AMINO ACID TRANSPORT SYSTEM PERMEASE"/>
    <property type="match status" value="1"/>
</dbReference>
<evidence type="ECO:0000256" key="6">
    <source>
        <dbReference type="SAM" id="Phobius"/>
    </source>
</evidence>
<comment type="caution">
    <text evidence="7">The sequence shown here is derived from an EMBL/GenBank/DDBJ whole genome shotgun (WGS) entry which is preliminary data.</text>
</comment>
<dbReference type="AlphaFoldDB" id="A0A645DHE9"/>
<dbReference type="CDD" id="cd06581">
    <property type="entry name" value="TM_PBP1_LivM_like"/>
    <property type="match status" value="1"/>
</dbReference>
<evidence type="ECO:0000256" key="5">
    <source>
        <dbReference type="ARBA" id="ARBA00023136"/>
    </source>
</evidence>
<feature type="transmembrane region" description="Helical" evidence="6">
    <location>
        <begin position="87"/>
        <end position="114"/>
    </location>
</feature>
<dbReference type="InterPro" id="IPR001851">
    <property type="entry name" value="ABC_transp_permease"/>
</dbReference>
<evidence type="ECO:0000256" key="1">
    <source>
        <dbReference type="ARBA" id="ARBA00004651"/>
    </source>
</evidence>
<dbReference type="PANTHER" id="PTHR30482:SF10">
    <property type="entry name" value="HIGH-AFFINITY BRANCHED-CHAIN AMINO ACID TRANSPORT PROTEIN BRAE"/>
    <property type="match status" value="1"/>
</dbReference>
<reference evidence="7" key="1">
    <citation type="submission" date="2019-08" db="EMBL/GenBank/DDBJ databases">
        <authorList>
            <person name="Kucharzyk K."/>
            <person name="Murdoch R.W."/>
            <person name="Higgins S."/>
            <person name="Loffler F."/>
        </authorList>
    </citation>
    <scope>NUCLEOTIDE SEQUENCE</scope>
</reference>
<organism evidence="7">
    <name type="scientific">bioreactor metagenome</name>
    <dbReference type="NCBI Taxonomy" id="1076179"/>
    <lineage>
        <taxon>unclassified sequences</taxon>
        <taxon>metagenomes</taxon>
        <taxon>ecological metagenomes</taxon>
    </lineage>
</organism>
<sequence>MHYYVIVLCLFVVALLVINNLKNSRIGRAWVAIREDELVARTMGVPVVRMKLLSFVIAAGLAGMMGTVFAALQSYVDPTSFTFMESIIILCMVILGGMGNLSGVIIGAMCVIVLQLQILKDVSQFFTTLTASGFLNLPSQLNPAKYERLVFGLILVLMCIFRPGGILPEKRVLNIRAALRRRGGGVPSDEDQTEVGGE</sequence>